<feature type="domain" description="Enolase N-terminal" evidence="12">
    <location>
        <begin position="4"/>
        <end position="134"/>
    </location>
</feature>
<gene>
    <name evidence="13" type="ORF">RIEGSTA812A_PEG_141</name>
</gene>
<dbReference type="GO" id="GO:0000287">
    <property type="term" value="F:magnesium ion binding"/>
    <property type="evidence" value="ECO:0007669"/>
    <property type="project" value="InterPro"/>
</dbReference>
<dbReference type="InterPro" id="IPR029017">
    <property type="entry name" value="Enolase-like_N"/>
</dbReference>
<evidence type="ECO:0000256" key="1">
    <source>
        <dbReference type="ARBA" id="ARBA00001946"/>
    </source>
</evidence>
<dbReference type="InterPro" id="IPR020809">
    <property type="entry name" value="Enolase_CS"/>
</dbReference>
<dbReference type="Pfam" id="PF03952">
    <property type="entry name" value="Enolase_N"/>
    <property type="match status" value="1"/>
</dbReference>
<dbReference type="SFLD" id="SFLDS00001">
    <property type="entry name" value="Enolase"/>
    <property type="match status" value="1"/>
</dbReference>
<dbReference type="EMBL" id="LR026963">
    <property type="protein sequence ID" value="VBB68668.1"/>
    <property type="molecule type" value="Genomic_DNA"/>
</dbReference>
<dbReference type="InterPro" id="IPR000941">
    <property type="entry name" value="Enolase"/>
</dbReference>
<evidence type="ECO:0000256" key="6">
    <source>
        <dbReference type="ARBA" id="ARBA00022525"/>
    </source>
</evidence>
<dbReference type="PRINTS" id="PR00148">
    <property type="entry name" value="ENOLASE"/>
</dbReference>
<feature type="domain" description="Enolase C-terminal TIM barrel" evidence="11">
    <location>
        <begin position="139"/>
        <end position="424"/>
    </location>
</feature>
<reference evidence="13" key="1">
    <citation type="submission" date="2018-10" db="EMBL/GenBank/DDBJ databases">
        <authorList>
            <person name="Gruber-Vodicka H."/>
            <person name="Jaeckle O."/>
        </authorList>
    </citation>
    <scope>NUCLEOTIDE SEQUENCE</scope>
</reference>
<dbReference type="SUPFAM" id="SSF54826">
    <property type="entry name" value="Enolase N-terminal domain-like"/>
    <property type="match status" value="1"/>
</dbReference>
<dbReference type="InterPro" id="IPR020811">
    <property type="entry name" value="Enolase_N"/>
</dbReference>
<dbReference type="FunFam" id="3.30.390.10:FF:000001">
    <property type="entry name" value="Enolase"/>
    <property type="match status" value="1"/>
</dbReference>
<dbReference type="SFLD" id="SFLDF00002">
    <property type="entry name" value="enolase"/>
    <property type="match status" value="1"/>
</dbReference>
<evidence type="ECO:0000256" key="5">
    <source>
        <dbReference type="ARBA" id="ARBA00022490"/>
    </source>
</evidence>
<dbReference type="PANTHER" id="PTHR11902">
    <property type="entry name" value="ENOLASE"/>
    <property type="match status" value="1"/>
</dbReference>
<dbReference type="PIRSF" id="PIRSF001400">
    <property type="entry name" value="Enolase"/>
    <property type="match status" value="1"/>
</dbReference>
<comment type="pathway">
    <text evidence="2">Carbohydrate degradation; glycolysis; pyruvate from D-glyceraldehyde 3-phosphate: step 4/5.</text>
</comment>
<comment type="cofactor">
    <cofactor evidence="1">
        <name>Mg(2+)</name>
        <dbReference type="ChEBI" id="CHEBI:18420"/>
    </cofactor>
</comment>
<keyword evidence="7" id="KW-0479">Metal-binding</keyword>
<dbReference type="SMART" id="SM01193">
    <property type="entry name" value="Enolase_N"/>
    <property type="match status" value="1"/>
</dbReference>
<dbReference type="InterPro" id="IPR020810">
    <property type="entry name" value="Enolase_C"/>
</dbReference>
<dbReference type="SFLD" id="SFLDG00178">
    <property type="entry name" value="enolase"/>
    <property type="match status" value="1"/>
</dbReference>
<comment type="similarity">
    <text evidence="3">Belongs to the enolase family.</text>
</comment>
<keyword evidence="10 13" id="KW-0456">Lyase</keyword>
<dbReference type="FunFam" id="3.20.20.120:FF:000001">
    <property type="entry name" value="Enolase"/>
    <property type="match status" value="1"/>
</dbReference>
<dbReference type="UniPathway" id="UPA00109">
    <property type="reaction ID" value="UER00187"/>
</dbReference>
<dbReference type="GO" id="GO:0000015">
    <property type="term" value="C:phosphopyruvate hydratase complex"/>
    <property type="evidence" value="ECO:0007669"/>
    <property type="project" value="InterPro"/>
</dbReference>
<name>A0A484H909_9ZZZZ</name>
<sequence>MTAIVDIHAREILDSRGNPTVEVDVVLETGATGRAAVPSGASTGAHEAIELRDNDASRYSGKGVLKAVESVNGEIFDALSGMDAENQVVIDQTMTDLDGTLNKGRLGANAILGVSLAIAKAAAEEVGLPLYRYIGGVFAQTLPVSMMNIINGGAHADNPIDIQEFMIMPVSAPSVADSIRMGAEIFHALKEQLKGAGYNTNVGDEGGFAPNLQSAEDACSFIMKAIEAAGYQPAQDVYLALDVASSEMFKDGQYHMHGEGRIVDSAGMVRYLENLVSKFPIISIEDGCAEDDFNGWKLLTDTLGSRVQLVGDDLFVTNPERLADGIQRGIANSILVKVNQIGTLSETLEAVEMAHKASYTAVLSHRSGETEDTTIADIAVATNCGQIKTGSLSRSDRLAKYNQLIRIEQELGAAARYAGRTILR</sequence>
<evidence type="ECO:0000256" key="4">
    <source>
        <dbReference type="ARBA" id="ARBA00012058"/>
    </source>
</evidence>
<evidence type="ECO:0000256" key="9">
    <source>
        <dbReference type="ARBA" id="ARBA00023152"/>
    </source>
</evidence>
<dbReference type="InterPro" id="IPR036849">
    <property type="entry name" value="Enolase-like_C_sf"/>
</dbReference>
<proteinExistence type="inferred from homology"/>
<dbReference type="SUPFAM" id="SSF51604">
    <property type="entry name" value="Enolase C-terminal domain-like"/>
    <property type="match status" value="1"/>
</dbReference>
<organism evidence="13">
    <name type="scientific">invertebrate metagenome</name>
    <dbReference type="NCBI Taxonomy" id="1711999"/>
    <lineage>
        <taxon>unclassified sequences</taxon>
        <taxon>metagenomes</taxon>
        <taxon>organismal metagenomes</taxon>
    </lineage>
</organism>
<accession>A0A484H909</accession>
<dbReference type="PANTHER" id="PTHR11902:SF1">
    <property type="entry name" value="ENOLASE"/>
    <property type="match status" value="1"/>
</dbReference>
<dbReference type="GO" id="GO:0004634">
    <property type="term" value="F:phosphopyruvate hydratase activity"/>
    <property type="evidence" value="ECO:0007669"/>
    <property type="project" value="UniProtKB-EC"/>
</dbReference>
<evidence type="ECO:0000256" key="10">
    <source>
        <dbReference type="ARBA" id="ARBA00023239"/>
    </source>
</evidence>
<protein>
    <recommendedName>
        <fullName evidence="4">phosphopyruvate hydratase</fullName>
        <ecNumber evidence="4">4.2.1.11</ecNumber>
    </recommendedName>
</protein>
<evidence type="ECO:0000259" key="12">
    <source>
        <dbReference type="SMART" id="SM01193"/>
    </source>
</evidence>
<evidence type="ECO:0000256" key="2">
    <source>
        <dbReference type="ARBA" id="ARBA00005031"/>
    </source>
</evidence>
<evidence type="ECO:0000256" key="3">
    <source>
        <dbReference type="ARBA" id="ARBA00009604"/>
    </source>
</evidence>
<dbReference type="PROSITE" id="PS00164">
    <property type="entry name" value="ENOLASE"/>
    <property type="match status" value="1"/>
</dbReference>
<dbReference type="AlphaFoldDB" id="A0A484H909"/>
<dbReference type="NCBIfam" id="TIGR01060">
    <property type="entry name" value="eno"/>
    <property type="match status" value="1"/>
</dbReference>
<keyword evidence="5" id="KW-0963">Cytoplasm</keyword>
<dbReference type="GO" id="GO:0006096">
    <property type="term" value="P:glycolytic process"/>
    <property type="evidence" value="ECO:0007669"/>
    <property type="project" value="UniProtKB-UniPathway"/>
</dbReference>
<dbReference type="CDD" id="cd03313">
    <property type="entry name" value="enolase"/>
    <property type="match status" value="1"/>
</dbReference>
<keyword evidence="6" id="KW-0964">Secreted</keyword>
<keyword evidence="9" id="KW-0324">Glycolysis</keyword>
<dbReference type="HAMAP" id="MF_00318">
    <property type="entry name" value="Enolase"/>
    <property type="match status" value="1"/>
</dbReference>
<evidence type="ECO:0000256" key="7">
    <source>
        <dbReference type="ARBA" id="ARBA00022723"/>
    </source>
</evidence>
<evidence type="ECO:0000259" key="11">
    <source>
        <dbReference type="SMART" id="SM01192"/>
    </source>
</evidence>
<dbReference type="SMART" id="SM01192">
    <property type="entry name" value="Enolase_C"/>
    <property type="match status" value="1"/>
</dbReference>
<dbReference type="EC" id="4.2.1.11" evidence="4"/>
<dbReference type="Gene3D" id="3.30.390.10">
    <property type="entry name" value="Enolase-like, N-terminal domain"/>
    <property type="match status" value="1"/>
</dbReference>
<dbReference type="Pfam" id="PF00113">
    <property type="entry name" value="Enolase_C"/>
    <property type="match status" value="1"/>
</dbReference>
<keyword evidence="8" id="KW-0460">Magnesium</keyword>
<dbReference type="Gene3D" id="3.20.20.120">
    <property type="entry name" value="Enolase-like C-terminal domain"/>
    <property type="match status" value="1"/>
</dbReference>
<evidence type="ECO:0000313" key="13">
    <source>
        <dbReference type="EMBL" id="VBB68668.1"/>
    </source>
</evidence>
<evidence type="ECO:0000256" key="8">
    <source>
        <dbReference type="ARBA" id="ARBA00022842"/>
    </source>
</evidence>